<comment type="caution">
    <text evidence="1">The sequence shown here is derived from an EMBL/GenBank/DDBJ whole genome shotgun (WGS) entry which is preliminary data.</text>
</comment>
<dbReference type="AlphaFoldDB" id="A0A8H7AH65"/>
<name>A0A8H7AH65_9EURO</name>
<sequence>MRYRIWPSQRCTVESESRIDASIHWLAMGEEVDRVLLAARNTCKPIKRHAIELHLALLDVMPLIEELKLLQHG</sequence>
<protein>
    <submittedName>
        <fullName evidence="1">Uncharacterized protein</fullName>
    </submittedName>
</protein>
<dbReference type="Proteomes" id="UP000606974">
    <property type="component" value="Unassembled WGS sequence"/>
</dbReference>
<evidence type="ECO:0000313" key="1">
    <source>
        <dbReference type="EMBL" id="KAF7508958.1"/>
    </source>
</evidence>
<proteinExistence type="predicted"/>
<reference evidence="1" key="1">
    <citation type="submission" date="2020-02" db="EMBL/GenBank/DDBJ databases">
        <authorList>
            <person name="Palmer J.M."/>
        </authorList>
    </citation>
    <scope>NUCLEOTIDE SEQUENCE</scope>
    <source>
        <strain evidence="1">EPUS1.4</strain>
        <tissue evidence="1">Thallus</tissue>
    </source>
</reference>
<organism evidence="1 2">
    <name type="scientific">Endocarpon pusillum</name>
    <dbReference type="NCBI Taxonomy" id="364733"/>
    <lineage>
        <taxon>Eukaryota</taxon>
        <taxon>Fungi</taxon>
        <taxon>Dikarya</taxon>
        <taxon>Ascomycota</taxon>
        <taxon>Pezizomycotina</taxon>
        <taxon>Eurotiomycetes</taxon>
        <taxon>Chaetothyriomycetidae</taxon>
        <taxon>Verrucariales</taxon>
        <taxon>Verrucariaceae</taxon>
        <taxon>Endocarpon</taxon>
    </lineage>
</organism>
<keyword evidence="2" id="KW-1185">Reference proteome</keyword>
<evidence type="ECO:0000313" key="2">
    <source>
        <dbReference type="Proteomes" id="UP000606974"/>
    </source>
</evidence>
<gene>
    <name evidence="1" type="ORF">GJ744_008514</name>
</gene>
<dbReference type="EMBL" id="JAACFV010000047">
    <property type="protein sequence ID" value="KAF7508958.1"/>
    <property type="molecule type" value="Genomic_DNA"/>
</dbReference>
<accession>A0A8H7AH65</accession>